<organism evidence="6 7">
    <name type="scientific">Sarocladium strictum</name>
    <name type="common">Black bundle disease fungus</name>
    <name type="synonym">Acremonium strictum</name>
    <dbReference type="NCBI Taxonomy" id="5046"/>
    <lineage>
        <taxon>Eukaryota</taxon>
        <taxon>Fungi</taxon>
        <taxon>Dikarya</taxon>
        <taxon>Ascomycota</taxon>
        <taxon>Pezizomycotina</taxon>
        <taxon>Sordariomycetes</taxon>
        <taxon>Hypocreomycetidae</taxon>
        <taxon>Hypocreales</taxon>
        <taxon>Sarocladiaceae</taxon>
        <taxon>Sarocladium</taxon>
    </lineage>
</organism>
<dbReference type="InterPro" id="IPR001138">
    <property type="entry name" value="Zn2Cys6_DnaBD"/>
</dbReference>
<evidence type="ECO:0000256" key="5">
    <source>
        <dbReference type="ARBA" id="ARBA00023242"/>
    </source>
</evidence>
<sequence>MAHSMCSDKPSDEVIANGRGRAPIACQQCSKAKAGCDKKLPCGRCRASIIWSDAPPSTAGIASSNVSKCFQRKLWRCTISNRKGASWVSRLWQQSWPGIIKIAYVWTFTLRNHNSRTCSSRHSYEKLAVDSLYERASGPSAAGICQGLHCLVVSQALTALRGLLLMDHREAHLFAIGILACERELALGNLVTGNEPERARQNLFQAVAAWSGCGWLMSTAVLQSRIRSSCGQLSRDENQDKADGHVCRNGFHMTVLFDEPPVQSVSQILVPEAIKKTICAGEALNVVRSWFEEAHHELPDIGKESTLKDVSQSSLSSALEEIHRRSYYVLKAVDVTCARGNTCTDYGCQRSQSLSRVHHVLGRWHDSFRGVMATSPLRIEGQEMLVLYSLIWLATLVDVTRLERRMLQQIERGTEGTESTDSVQSKRDLALKQVHCGQIFRIIQSLVRYAPRWWPLAIYRATLILWTASLTPCQVDKSATIDPSLILSSDFGPIAWGDTVAINAYPLDHERTQALIGLEDDLIPVLISEDGTEIFMSHPEHILEYGIAFVKRGPPSLLRDGVLARLEALQESCYRVEEMAKESTPRSMS</sequence>
<gene>
    <name evidence="6" type="ORF">NLU13_4496</name>
</gene>
<evidence type="ECO:0000256" key="3">
    <source>
        <dbReference type="ARBA" id="ARBA00023015"/>
    </source>
</evidence>
<dbReference type="GO" id="GO:0008270">
    <property type="term" value="F:zinc ion binding"/>
    <property type="evidence" value="ECO:0007669"/>
    <property type="project" value="InterPro"/>
</dbReference>
<keyword evidence="4" id="KW-0804">Transcription</keyword>
<accession>A0AA39GJB4</accession>
<protein>
    <recommendedName>
        <fullName evidence="8">Zn(2)-C6 fungal-type domain-containing protein</fullName>
    </recommendedName>
</protein>
<keyword evidence="1" id="KW-0479">Metal-binding</keyword>
<evidence type="ECO:0000313" key="6">
    <source>
        <dbReference type="EMBL" id="KAK0388251.1"/>
    </source>
</evidence>
<dbReference type="InterPro" id="IPR036864">
    <property type="entry name" value="Zn2-C6_fun-type_DNA-bd_sf"/>
</dbReference>
<dbReference type="SUPFAM" id="SSF57701">
    <property type="entry name" value="Zn2/Cys6 DNA-binding domain"/>
    <property type="match status" value="1"/>
</dbReference>
<evidence type="ECO:0000313" key="7">
    <source>
        <dbReference type="Proteomes" id="UP001175261"/>
    </source>
</evidence>
<name>A0AA39GJB4_SARSR</name>
<evidence type="ECO:0000256" key="2">
    <source>
        <dbReference type="ARBA" id="ARBA00022833"/>
    </source>
</evidence>
<keyword evidence="3" id="KW-0805">Transcription regulation</keyword>
<evidence type="ECO:0000256" key="1">
    <source>
        <dbReference type="ARBA" id="ARBA00022723"/>
    </source>
</evidence>
<reference evidence="6" key="1">
    <citation type="submission" date="2022-10" db="EMBL/GenBank/DDBJ databases">
        <title>Determination and structural analysis of whole genome sequence of Sarocladium strictum F4-1.</title>
        <authorList>
            <person name="Hu L."/>
            <person name="Jiang Y."/>
        </authorList>
    </citation>
    <scope>NUCLEOTIDE SEQUENCE</scope>
    <source>
        <strain evidence="6">F4-1</strain>
    </source>
</reference>
<proteinExistence type="predicted"/>
<dbReference type="GO" id="GO:0000981">
    <property type="term" value="F:DNA-binding transcription factor activity, RNA polymerase II-specific"/>
    <property type="evidence" value="ECO:0007669"/>
    <property type="project" value="InterPro"/>
</dbReference>
<evidence type="ECO:0008006" key="8">
    <source>
        <dbReference type="Google" id="ProtNLM"/>
    </source>
</evidence>
<dbReference type="PANTHER" id="PTHR47660:SF2">
    <property type="entry name" value="TRANSCRIPTION FACTOR WITH C2H2 AND ZN(2)-CYS(6) DNA BINDING DOMAIN (EUROFUNG)"/>
    <property type="match status" value="1"/>
</dbReference>
<keyword evidence="7" id="KW-1185">Reference proteome</keyword>
<dbReference type="CDD" id="cd00067">
    <property type="entry name" value="GAL4"/>
    <property type="match status" value="1"/>
</dbReference>
<dbReference type="AlphaFoldDB" id="A0AA39GJB4"/>
<keyword evidence="2" id="KW-0862">Zinc</keyword>
<keyword evidence="5" id="KW-0539">Nucleus</keyword>
<comment type="caution">
    <text evidence="6">The sequence shown here is derived from an EMBL/GenBank/DDBJ whole genome shotgun (WGS) entry which is preliminary data.</text>
</comment>
<dbReference type="PANTHER" id="PTHR47660">
    <property type="entry name" value="TRANSCRIPTION FACTOR WITH C2H2 AND ZN(2)-CYS(6) DNA BINDING DOMAIN (EUROFUNG)-RELATED-RELATED"/>
    <property type="match status" value="1"/>
</dbReference>
<dbReference type="Proteomes" id="UP001175261">
    <property type="component" value="Unassembled WGS sequence"/>
</dbReference>
<evidence type="ECO:0000256" key="4">
    <source>
        <dbReference type="ARBA" id="ARBA00023163"/>
    </source>
</evidence>
<dbReference type="EMBL" id="JAPDFR010000003">
    <property type="protein sequence ID" value="KAK0388251.1"/>
    <property type="molecule type" value="Genomic_DNA"/>
</dbReference>